<reference evidence="5" key="1">
    <citation type="submission" date="2023-01" db="EMBL/GenBank/DDBJ databases">
        <title>Human gut microbiome strain richness.</title>
        <authorList>
            <person name="Chen-Liaw A."/>
        </authorList>
    </citation>
    <scope>NUCLEOTIDE SEQUENCE</scope>
    <source>
        <strain evidence="5">B1_m1001713B170214d0_201011</strain>
    </source>
</reference>
<feature type="chain" id="PRO_5044477516" evidence="4">
    <location>
        <begin position="19"/>
        <end position="358"/>
    </location>
</feature>
<dbReference type="CDD" id="cd13603">
    <property type="entry name" value="PBP2_TRAP_Siap_TeaA_like"/>
    <property type="match status" value="1"/>
</dbReference>
<dbReference type="NCBIfam" id="NF037995">
    <property type="entry name" value="TRAP_S1"/>
    <property type="match status" value="1"/>
</dbReference>
<comment type="similarity">
    <text evidence="1">Belongs to the bacterial solute-binding protein 7 family.</text>
</comment>
<dbReference type="Proteomes" id="UP001300871">
    <property type="component" value="Unassembled WGS sequence"/>
</dbReference>
<protein>
    <submittedName>
        <fullName evidence="5">TRAP transporter substrate-binding protein</fullName>
    </submittedName>
</protein>
<sequence length="358" mass="40540">MKKFYAIIISAVMVATLAGCGGNNTVTLPSSEADSVRQEGKEIENQDAKHLVLTTTALDPEVAPDYNPWADGLVKFKEEVEKNSNGRYIVDIYWYASYASDAEAFQMVQDGETDFNFGAGMSNVDGRFAWQRIPFLLPDLETVREKLASPDSEGYKINSGLYADNGLKLLAQNCGLQRHIFSTKKLIKVPDDLKDETFRTYEDAIVNAFYGELGNVAIMPFGELYTSLQNGLVTATDQQIPSYIIENYYEVAPYYSYVGAQWTSYSLMMNMEKFNSFSEEDQKIFTDAAWACAKAEYESYKDMLSDAESFFDAHEITYYQPSSEELALWQQYAASLSDEWKKLVGDDLYKQVSELFNY</sequence>
<evidence type="ECO:0000256" key="3">
    <source>
        <dbReference type="ARBA" id="ARBA00022729"/>
    </source>
</evidence>
<organism evidence="5 6">
    <name type="scientific">Clostridium symbiosum</name>
    <name type="common">Bacteroides symbiosus</name>
    <dbReference type="NCBI Taxonomy" id="1512"/>
    <lineage>
        <taxon>Bacteria</taxon>
        <taxon>Bacillati</taxon>
        <taxon>Bacillota</taxon>
        <taxon>Clostridia</taxon>
        <taxon>Lachnospirales</taxon>
        <taxon>Lachnospiraceae</taxon>
        <taxon>Otoolea</taxon>
    </lineage>
</organism>
<dbReference type="GO" id="GO:0055085">
    <property type="term" value="P:transmembrane transport"/>
    <property type="evidence" value="ECO:0007669"/>
    <property type="project" value="InterPro"/>
</dbReference>
<comment type="caution">
    <text evidence="5">The sequence shown here is derived from an EMBL/GenBank/DDBJ whole genome shotgun (WGS) entry which is preliminary data.</text>
</comment>
<evidence type="ECO:0000313" key="5">
    <source>
        <dbReference type="EMBL" id="MDB1998759.1"/>
    </source>
</evidence>
<dbReference type="Pfam" id="PF03480">
    <property type="entry name" value="DctP"/>
    <property type="match status" value="1"/>
</dbReference>
<dbReference type="Gene3D" id="3.40.190.170">
    <property type="entry name" value="Bacterial extracellular solute-binding protein, family 7"/>
    <property type="match status" value="1"/>
</dbReference>
<evidence type="ECO:0000313" key="6">
    <source>
        <dbReference type="Proteomes" id="UP001300871"/>
    </source>
</evidence>
<dbReference type="InterPro" id="IPR038404">
    <property type="entry name" value="TRAP_DctP_sf"/>
</dbReference>
<keyword evidence="3 4" id="KW-0732">Signal</keyword>
<dbReference type="PROSITE" id="PS51257">
    <property type="entry name" value="PROKAR_LIPOPROTEIN"/>
    <property type="match status" value="1"/>
</dbReference>
<dbReference type="RefSeq" id="WP_003503893.1">
    <property type="nucleotide sequence ID" value="NZ_BAABZD010000005.1"/>
</dbReference>
<dbReference type="GeneID" id="57968417"/>
<dbReference type="PANTHER" id="PTHR33376:SF7">
    <property type="entry name" value="C4-DICARBOXYLATE-BINDING PROTEIN DCTB"/>
    <property type="match status" value="1"/>
</dbReference>
<name>A0AAW6AM85_CLOSY</name>
<gene>
    <name evidence="5" type="ORF">PM006_00880</name>
</gene>
<dbReference type="InterPro" id="IPR018389">
    <property type="entry name" value="DctP_fam"/>
</dbReference>
<evidence type="ECO:0000256" key="1">
    <source>
        <dbReference type="ARBA" id="ARBA00009023"/>
    </source>
</evidence>
<keyword evidence="2" id="KW-0813">Transport</keyword>
<dbReference type="EMBL" id="JAQLGM010000001">
    <property type="protein sequence ID" value="MDB1998759.1"/>
    <property type="molecule type" value="Genomic_DNA"/>
</dbReference>
<evidence type="ECO:0000256" key="2">
    <source>
        <dbReference type="ARBA" id="ARBA00022448"/>
    </source>
</evidence>
<feature type="signal peptide" evidence="4">
    <location>
        <begin position="1"/>
        <end position="18"/>
    </location>
</feature>
<evidence type="ECO:0000256" key="4">
    <source>
        <dbReference type="SAM" id="SignalP"/>
    </source>
</evidence>
<accession>A0AAW6AM85</accession>
<proteinExistence type="inferred from homology"/>
<dbReference type="AlphaFoldDB" id="A0AAW6AM85"/>
<dbReference type="PANTHER" id="PTHR33376">
    <property type="match status" value="1"/>
</dbReference>